<accession>A0A9D1PW55</accession>
<dbReference type="InterPro" id="IPR027613">
    <property type="entry name" value="O_ant_LIC13510"/>
</dbReference>
<protein>
    <submittedName>
        <fullName evidence="1">Uncharacterized protein</fullName>
    </submittedName>
</protein>
<sequence length="626" mass="70810">MHCLLFAGPKKPAQPAAPGTTRIFFDAWDVDAGDLSLRRIMTEELSDLRREHAAWAYETGLASVDGQTVADILRAGSPLSMWWCSILYERHPKVSPALYTVYRLRTLERLLVRLQTTSLEVHGLDPVCVQVLRRLCREHNWQFQSADEASPKSLSPIRRLYNACPAPLRALIRLLVWLVQVKRLLKPATLAPCSTQTGTIATYFPNISLEEAKKGLFRSKYWESLHTALEEAAPRGRPAAVRWLFIRFPSPQATLEQCCALKEEFQTAGKSGVSFNYLEEFLTGGDMLAACRRYVRLALASFRVQKALRPLFFLEGSRLDLWPLLAADYVESFRGWRCLERCLQQQGLENYVQAAGPQRWYTFPMENCPWERMLTHAVHRMQAGPVYGAQHSTIRPTDFRYFDDPRTFANAETTLFQPDLVAGNGESACSQWRASGVPADRLGKIEALRYLYLSRYLHSSTGFADNILVVTSFFADETDAHLELLCQCLKEKILRPEQITVKPHPYLPVEERLQALLGDESRRLRISVQSMPDELASSPIVWASNSTTAVLEAALMGLPVLVMQPAGDFDLCPLQDIAELQRTSDVASVREALAHLAPLPISDDYLCLNLNLTRWRRLLQLSDSEV</sequence>
<evidence type="ECO:0000313" key="2">
    <source>
        <dbReference type="Proteomes" id="UP000886752"/>
    </source>
</evidence>
<gene>
    <name evidence="1" type="ORF">H9894_05775</name>
</gene>
<evidence type="ECO:0000313" key="1">
    <source>
        <dbReference type="EMBL" id="HIW00684.1"/>
    </source>
</evidence>
<proteinExistence type="predicted"/>
<dbReference type="EMBL" id="DXHV01000059">
    <property type="protein sequence ID" value="HIW00684.1"/>
    <property type="molecule type" value="Genomic_DNA"/>
</dbReference>
<comment type="caution">
    <text evidence="1">The sequence shown here is derived from an EMBL/GenBank/DDBJ whole genome shotgun (WGS) entry which is preliminary data.</text>
</comment>
<organism evidence="1 2">
    <name type="scientific">Candidatus Desulfovibrio intestinipullorum</name>
    <dbReference type="NCBI Taxonomy" id="2838536"/>
    <lineage>
        <taxon>Bacteria</taxon>
        <taxon>Pseudomonadati</taxon>
        <taxon>Thermodesulfobacteriota</taxon>
        <taxon>Desulfovibrionia</taxon>
        <taxon>Desulfovibrionales</taxon>
        <taxon>Desulfovibrionaceae</taxon>
        <taxon>Desulfovibrio</taxon>
    </lineage>
</organism>
<dbReference type="Proteomes" id="UP000886752">
    <property type="component" value="Unassembled WGS sequence"/>
</dbReference>
<dbReference type="AlphaFoldDB" id="A0A9D1PW55"/>
<dbReference type="NCBIfam" id="TIGR04326">
    <property type="entry name" value="O_ant_LIC13510"/>
    <property type="match status" value="1"/>
</dbReference>
<reference evidence="1" key="1">
    <citation type="journal article" date="2021" name="PeerJ">
        <title>Extensive microbial diversity within the chicken gut microbiome revealed by metagenomics and culture.</title>
        <authorList>
            <person name="Gilroy R."/>
            <person name="Ravi A."/>
            <person name="Getino M."/>
            <person name="Pursley I."/>
            <person name="Horton D.L."/>
            <person name="Alikhan N.F."/>
            <person name="Baker D."/>
            <person name="Gharbi K."/>
            <person name="Hall N."/>
            <person name="Watson M."/>
            <person name="Adriaenssens E.M."/>
            <person name="Foster-Nyarko E."/>
            <person name="Jarju S."/>
            <person name="Secka A."/>
            <person name="Antonio M."/>
            <person name="Oren A."/>
            <person name="Chaudhuri R.R."/>
            <person name="La Ragione R."/>
            <person name="Hildebrand F."/>
            <person name="Pallen M.J."/>
        </authorList>
    </citation>
    <scope>NUCLEOTIDE SEQUENCE</scope>
    <source>
        <strain evidence="1">ChiHecec2B26-446</strain>
    </source>
</reference>
<dbReference type="SUPFAM" id="SSF53756">
    <property type="entry name" value="UDP-Glycosyltransferase/glycogen phosphorylase"/>
    <property type="match status" value="1"/>
</dbReference>
<reference evidence="1" key="2">
    <citation type="submission" date="2021-04" db="EMBL/GenBank/DDBJ databases">
        <authorList>
            <person name="Gilroy R."/>
        </authorList>
    </citation>
    <scope>NUCLEOTIDE SEQUENCE</scope>
    <source>
        <strain evidence="1">ChiHecec2B26-446</strain>
    </source>
</reference>
<name>A0A9D1PW55_9BACT</name>